<sequence length="88" mass="10245">MTVSSSMASHDGFDSLKDFLRNEPLNKITVSKAFYELWKHNDIQSEENDCNHLLEILNELMTENLDNERKHHLISLQTVDKTVIICEN</sequence>
<comment type="caution">
    <text evidence="1">The sequence shown here is derived from an EMBL/GenBank/DDBJ whole genome shotgun (WGS) entry which is preliminary data.</text>
</comment>
<evidence type="ECO:0000313" key="2">
    <source>
        <dbReference type="Proteomes" id="UP000266673"/>
    </source>
</evidence>
<feature type="non-terminal residue" evidence="1">
    <location>
        <position position="88"/>
    </location>
</feature>
<dbReference type="EMBL" id="QKWP01001366">
    <property type="protein sequence ID" value="RIB09516.1"/>
    <property type="molecule type" value="Genomic_DNA"/>
</dbReference>
<protein>
    <submittedName>
        <fullName evidence="1">Uncharacterized protein</fullName>
    </submittedName>
</protein>
<dbReference type="AlphaFoldDB" id="A0A397UQU7"/>
<evidence type="ECO:0000313" key="1">
    <source>
        <dbReference type="EMBL" id="RIB09516.1"/>
    </source>
</evidence>
<accession>A0A397UQU7</accession>
<keyword evidence="2" id="KW-1185">Reference proteome</keyword>
<gene>
    <name evidence="1" type="ORF">C2G38_2146517</name>
</gene>
<name>A0A397UQU7_9GLOM</name>
<dbReference type="Proteomes" id="UP000266673">
    <property type="component" value="Unassembled WGS sequence"/>
</dbReference>
<organism evidence="1 2">
    <name type="scientific">Gigaspora rosea</name>
    <dbReference type="NCBI Taxonomy" id="44941"/>
    <lineage>
        <taxon>Eukaryota</taxon>
        <taxon>Fungi</taxon>
        <taxon>Fungi incertae sedis</taxon>
        <taxon>Mucoromycota</taxon>
        <taxon>Glomeromycotina</taxon>
        <taxon>Glomeromycetes</taxon>
        <taxon>Diversisporales</taxon>
        <taxon>Gigasporaceae</taxon>
        <taxon>Gigaspora</taxon>
    </lineage>
</organism>
<dbReference type="OrthoDB" id="2429110at2759"/>
<reference evidence="1 2" key="1">
    <citation type="submission" date="2018-06" db="EMBL/GenBank/DDBJ databases">
        <title>Comparative genomics reveals the genomic features of Rhizophagus irregularis, R. cerebriforme, R. diaphanum and Gigaspora rosea, and their symbiotic lifestyle signature.</title>
        <authorList>
            <person name="Morin E."/>
            <person name="San Clemente H."/>
            <person name="Chen E.C.H."/>
            <person name="De La Providencia I."/>
            <person name="Hainaut M."/>
            <person name="Kuo A."/>
            <person name="Kohler A."/>
            <person name="Murat C."/>
            <person name="Tang N."/>
            <person name="Roy S."/>
            <person name="Loubradou J."/>
            <person name="Henrissat B."/>
            <person name="Grigoriev I.V."/>
            <person name="Corradi N."/>
            <person name="Roux C."/>
            <person name="Martin F.M."/>
        </authorList>
    </citation>
    <scope>NUCLEOTIDE SEQUENCE [LARGE SCALE GENOMIC DNA]</scope>
    <source>
        <strain evidence="1 2">DAOM 194757</strain>
    </source>
</reference>
<proteinExistence type="predicted"/>